<keyword evidence="1" id="KW-0812">Transmembrane</keyword>
<dbReference type="AlphaFoldDB" id="A0A154WGA3"/>
<accession>A0A154WGA3</accession>
<evidence type="ECO:0000256" key="1">
    <source>
        <dbReference type="SAM" id="Phobius"/>
    </source>
</evidence>
<dbReference type="Proteomes" id="UP000076400">
    <property type="component" value="Unassembled WGS sequence"/>
</dbReference>
<feature type="transmembrane region" description="Helical" evidence="1">
    <location>
        <begin position="31"/>
        <end position="49"/>
    </location>
</feature>
<protein>
    <submittedName>
        <fullName evidence="2">Uncharacterized protein</fullName>
    </submittedName>
</protein>
<evidence type="ECO:0000313" key="3">
    <source>
        <dbReference type="Proteomes" id="UP000076400"/>
    </source>
</evidence>
<name>A0A154WGA3_9PROT</name>
<comment type="caution">
    <text evidence="2">The sequence shown here is derived from an EMBL/GenBank/DDBJ whole genome shotgun (WGS) entry which is preliminary data.</text>
</comment>
<dbReference type="EMBL" id="LPXN01000023">
    <property type="protein sequence ID" value="KZD12485.1"/>
    <property type="molecule type" value="Genomic_DNA"/>
</dbReference>
<keyword evidence="1" id="KW-0472">Membrane</keyword>
<keyword evidence="3" id="KW-1185">Reference proteome</keyword>
<proteinExistence type="predicted"/>
<reference evidence="2 3" key="1">
    <citation type="submission" date="2015-12" db="EMBL/GenBank/DDBJ databases">
        <title>Genome sequence of Oceanibaculum pacificum MCCC 1A02656.</title>
        <authorList>
            <person name="Lu L."/>
            <person name="Lai Q."/>
            <person name="Shao Z."/>
            <person name="Qian P."/>
        </authorList>
    </citation>
    <scope>NUCLEOTIDE SEQUENCE [LARGE SCALE GENOMIC DNA]</scope>
    <source>
        <strain evidence="2 3">MCCC 1A02656</strain>
    </source>
</reference>
<sequence length="59" mass="6944">MVNISNLLCMSSKFALCIKLDQFSHSLAKNFISHKVMFIFFICVAYIVVKRLFNFKFFV</sequence>
<organism evidence="2 3">
    <name type="scientific">Oceanibaculum pacificum</name>
    <dbReference type="NCBI Taxonomy" id="580166"/>
    <lineage>
        <taxon>Bacteria</taxon>
        <taxon>Pseudomonadati</taxon>
        <taxon>Pseudomonadota</taxon>
        <taxon>Alphaproteobacteria</taxon>
        <taxon>Rhodospirillales</taxon>
        <taxon>Oceanibaculaceae</taxon>
        <taxon>Oceanibaculum</taxon>
    </lineage>
</organism>
<gene>
    <name evidence="2" type="ORF">AUP43_16375</name>
</gene>
<evidence type="ECO:0000313" key="2">
    <source>
        <dbReference type="EMBL" id="KZD12485.1"/>
    </source>
</evidence>
<keyword evidence="1" id="KW-1133">Transmembrane helix</keyword>